<accession>A0AAX4HKA8</accession>
<keyword evidence="11" id="KW-1185">Reference proteome</keyword>
<evidence type="ECO:0000256" key="4">
    <source>
        <dbReference type="ARBA" id="ARBA00011881"/>
    </source>
</evidence>
<evidence type="ECO:0000313" key="10">
    <source>
        <dbReference type="EMBL" id="WPU63682.1"/>
    </source>
</evidence>
<comment type="similarity">
    <text evidence="3 8">Belongs to the transthyretin family. 5-hydroxyisourate hydrolase subfamily.</text>
</comment>
<dbReference type="EC" id="3.5.2.17" evidence="8"/>
<dbReference type="NCBIfam" id="TIGR02962">
    <property type="entry name" value="hdxy_isourate"/>
    <property type="match status" value="1"/>
</dbReference>
<name>A0AAX4HKA8_9BACT</name>
<evidence type="ECO:0000256" key="3">
    <source>
        <dbReference type="ARBA" id="ARBA00009850"/>
    </source>
</evidence>
<dbReference type="SUPFAM" id="SSF49472">
    <property type="entry name" value="Transthyretin (synonym: prealbumin)"/>
    <property type="match status" value="1"/>
</dbReference>
<dbReference type="InterPro" id="IPR014306">
    <property type="entry name" value="Hydroxyisourate_hydrolase"/>
</dbReference>
<comment type="subunit">
    <text evidence="4 8">Homotetramer.</text>
</comment>
<dbReference type="Proteomes" id="UP001324634">
    <property type="component" value="Chromosome"/>
</dbReference>
<sequence>MISTHILDTTKGVAAKGVAVTLEKQEGASWTKIGSDKTNADGRIVFDCPKVAGVYRLTFMVEDYFKGEEHFFMNTPIIFNIKNTERKYHVPMLLNPYGYSTYRGT</sequence>
<dbReference type="PANTHER" id="PTHR10395:SF7">
    <property type="entry name" value="5-HYDROXYISOURATE HYDROLASE"/>
    <property type="match status" value="1"/>
</dbReference>
<dbReference type="Gene3D" id="2.60.40.180">
    <property type="entry name" value="Transthyretin/hydroxyisourate hydrolase domain"/>
    <property type="match status" value="1"/>
</dbReference>
<feature type="domain" description="Transthyretin/hydroxyisourate hydrolase" evidence="9">
    <location>
        <begin position="2"/>
        <end position="104"/>
    </location>
</feature>
<evidence type="ECO:0000256" key="6">
    <source>
        <dbReference type="ARBA" id="ARBA00022801"/>
    </source>
</evidence>
<gene>
    <name evidence="10" type="primary">uraH</name>
    <name evidence="10" type="ORF">SOO65_13385</name>
</gene>
<dbReference type="GO" id="GO:0033971">
    <property type="term" value="F:hydroxyisourate hydrolase activity"/>
    <property type="evidence" value="ECO:0007669"/>
    <property type="project" value="UniProtKB-EC"/>
</dbReference>
<keyword evidence="5 8" id="KW-0659">Purine metabolism</keyword>
<dbReference type="InterPro" id="IPR036817">
    <property type="entry name" value="Transthyretin/HIU_hydrolase_sf"/>
</dbReference>
<dbReference type="GO" id="GO:0006144">
    <property type="term" value="P:purine nucleobase metabolic process"/>
    <property type="evidence" value="ECO:0007669"/>
    <property type="project" value="UniProtKB-KW"/>
</dbReference>
<dbReference type="KEGG" id="psti:SOO65_13385"/>
<keyword evidence="6 8" id="KW-0378">Hydrolase</keyword>
<dbReference type="InterPro" id="IPR023416">
    <property type="entry name" value="Transthyretin/HIU_hydrolase_d"/>
</dbReference>
<evidence type="ECO:0000256" key="8">
    <source>
        <dbReference type="RuleBase" id="RU361270"/>
    </source>
</evidence>
<reference evidence="10 11" key="1">
    <citation type="submission" date="2023-11" db="EMBL/GenBank/DDBJ databases">
        <title>Peredibacter starrii A3.12.</title>
        <authorList>
            <person name="Mitchell R.J."/>
        </authorList>
    </citation>
    <scope>NUCLEOTIDE SEQUENCE [LARGE SCALE GENOMIC DNA]</scope>
    <source>
        <strain evidence="10 11">A3.12</strain>
    </source>
</reference>
<proteinExistence type="inferred from homology"/>
<dbReference type="CDD" id="cd05822">
    <property type="entry name" value="TLP_HIUase"/>
    <property type="match status" value="1"/>
</dbReference>
<organism evidence="10 11">
    <name type="scientific">Peredibacter starrii</name>
    <dbReference type="NCBI Taxonomy" id="28202"/>
    <lineage>
        <taxon>Bacteria</taxon>
        <taxon>Pseudomonadati</taxon>
        <taxon>Bdellovibrionota</taxon>
        <taxon>Bacteriovoracia</taxon>
        <taxon>Bacteriovoracales</taxon>
        <taxon>Bacteriovoracaceae</taxon>
        <taxon>Peredibacter</taxon>
    </lineage>
</organism>
<dbReference type="PRINTS" id="PR00189">
    <property type="entry name" value="TRNSTHYRETIN"/>
</dbReference>
<evidence type="ECO:0000259" key="9">
    <source>
        <dbReference type="Pfam" id="PF00576"/>
    </source>
</evidence>
<dbReference type="RefSeq" id="WP_321390828.1">
    <property type="nucleotide sequence ID" value="NZ_CP139487.1"/>
</dbReference>
<evidence type="ECO:0000313" key="11">
    <source>
        <dbReference type="Proteomes" id="UP001324634"/>
    </source>
</evidence>
<dbReference type="InterPro" id="IPR000895">
    <property type="entry name" value="Transthyretin/HIU_hydrolase"/>
</dbReference>
<evidence type="ECO:0000256" key="5">
    <source>
        <dbReference type="ARBA" id="ARBA00022631"/>
    </source>
</evidence>
<dbReference type="PANTHER" id="PTHR10395">
    <property type="entry name" value="URICASE AND TRANSTHYRETIN-RELATED"/>
    <property type="match status" value="1"/>
</dbReference>
<comment type="catalytic activity">
    <reaction evidence="1 8">
        <text>5-hydroxyisourate + H2O = 5-hydroxy-2-oxo-4-ureido-2,5-dihydro-1H-imidazole-5-carboxylate + H(+)</text>
        <dbReference type="Rhea" id="RHEA:23736"/>
        <dbReference type="ChEBI" id="CHEBI:15377"/>
        <dbReference type="ChEBI" id="CHEBI:15378"/>
        <dbReference type="ChEBI" id="CHEBI:18072"/>
        <dbReference type="ChEBI" id="CHEBI:58639"/>
        <dbReference type="EC" id="3.5.2.17"/>
    </reaction>
</comment>
<protein>
    <recommendedName>
        <fullName evidence="8">5-hydroxyisourate hydrolase</fullName>
        <shortName evidence="8">HIU hydrolase</shortName>
        <shortName evidence="8">HIUHase</shortName>
        <ecNumber evidence="8">3.5.2.17</ecNumber>
    </recommendedName>
</protein>
<evidence type="ECO:0000256" key="7">
    <source>
        <dbReference type="PIRSR" id="PIRSR600895-51"/>
    </source>
</evidence>
<comment type="function">
    <text evidence="2">Catalyzes the hydrolysis of 5-hydroxyisourate (HIU) to 2-oxo-4-hydroxy-4-carboxy-5-ureidoimidazoline (OHCU).</text>
</comment>
<feature type="binding site" evidence="7">
    <location>
        <position position="5"/>
    </location>
    <ligand>
        <name>substrate</name>
    </ligand>
</feature>
<evidence type="ECO:0000256" key="2">
    <source>
        <dbReference type="ARBA" id="ARBA00002704"/>
    </source>
</evidence>
<dbReference type="Pfam" id="PF00576">
    <property type="entry name" value="Transthyretin"/>
    <property type="match status" value="1"/>
</dbReference>
<dbReference type="AlphaFoldDB" id="A0AAX4HKA8"/>
<feature type="binding site" evidence="7">
    <location>
        <position position="102"/>
    </location>
    <ligand>
        <name>substrate</name>
    </ligand>
</feature>
<dbReference type="EMBL" id="CP139487">
    <property type="protein sequence ID" value="WPU63682.1"/>
    <property type="molecule type" value="Genomic_DNA"/>
</dbReference>
<evidence type="ECO:0000256" key="1">
    <source>
        <dbReference type="ARBA" id="ARBA00001043"/>
    </source>
</evidence>
<feature type="binding site" evidence="7">
    <location>
        <position position="43"/>
    </location>
    <ligand>
        <name>substrate</name>
    </ligand>
</feature>